<evidence type="ECO:0000313" key="11">
    <source>
        <dbReference type="EMBL" id="GEO20866.1"/>
    </source>
</evidence>
<keyword evidence="3" id="KW-1003">Cell membrane</keyword>
<reference evidence="11 12" key="1">
    <citation type="submission" date="2019-07" db="EMBL/GenBank/DDBJ databases">
        <title>Whole genome shotgun sequence of Cyclobacterium qasimii NBRC 106168.</title>
        <authorList>
            <person name="Hosoyama A."/>
            <person name="Uohara A."/>
            <person name="Ohji S."/>
            <person name="Ichikawa N."/>
        </authorList>
    </citation>
    <scope>NUCLEOTIDE SEQUENCE [LARGE SCALE GENOMIC DNA]</scope>
    <source>
        <strain evidence="11 12">NBRC 106168</strain>
    </source>
</reference>
<dbReference type="Pfam" id="PF00005">
    <property type="entry name" value="ABC_tran"/>
    <property type="match status" value="1"/>
</dbReference>
<dbReference type="InterPro" id="IPR003439">
    <property type="entry name" value="ABC_transporter-like_ATP-bd"/>
</dbReference>
<feature type="domain" description="ABC transporter" evidence="10">
    <location>
        <begin position="15"/>
        <end position="255"/>
    </location>
</feature>
<dbReference type="SUPFAM" id="SSF52540">
    <property type="entry name" value="P-loop containing nucleoside triphosphate hydrolases"/>
    <property type="match status" value="1"/>
</dbReference>
<evidence type="ECO:0000256" key="3">
    <source>
        <dbReference type="ARBA" id="ARBA00022475"/>
    </source>
</evidence>
<evidence type="ECO:0000256" key="4">
    <source>
        <dbReference type="ARBA" id="ARBA00022496"/>
    </source>
</evidence>
<keyword evidence="5" id="KW-0547">Nucleotide-binding</keyword>
<dbReference type="InterPro" id="IPR027417">
    <property type="entry name" value="P-loop_NTPase"/>
</dbReference>
<dbReference type="PANTHER" id="PTHR42771">
    <property type="entry name" value="IRON(3+)-HYDROXAMATE IMPORT ATP-BINDING PROTEIN FHUC"/>
    <property type="match status" value="1"/>
</dbReference>
<evidence type="ECO:0000256" key="9">
    <source>
        <dbReference type="ARBA" id="ARBA00023136"/>
    </source>
</evidence>
<evidence type="ECO:0000256" key="5">
    <source>
        <dbReference type="ARBA" id="ARBA00022741"/>
    </source>
</evidence>
<evidence type="ECO:0000256" key="7">
    <source>
        <dbReference type="ARBA" id="ARBA00023004"/>
    </source>
</evidence>
<evidence type="ECO:0000256" key="2">
    <source>
        <dbReference type="ARBA" id="ARBA00022448"/>
    </source>
</evidence>
<dbReference type="Gene3D" id="3.40.50.300">
    <property type="entry name" value="P-loop containing nucleotide triphosphate hydrolases"/>
    <property type="match status" value="1"/>
</dbReference>
<dbReference type="Proteomes" id="UP000321301">
    <property type="component" value="Unassembled WGS sequence"/>
</dbReference>
<keyword evidence="9" id="KW-0472">Membrane</keyword>
<proteinExistence type="predicted"/>
<organism evidence="11 12">
    <name type="scientific">Cyclobacterium qasimii</name>
    <dbReference type="NCBI Taxonomy" id="1350429"/>
    <lineage>
        <taxon>Bacteria</taxon>
        <taxon>Pseudomonadati</taxon>
        <taxon>Bacteroidota</taxon>
        <taxon>Cytophagia</taxon>
        <taxon>Cytophagales</taxon>
        <taxon>Cyclobacteriaceae</taxon>
        <taxon>Cyclobacterium</taxon>
    </lineage>
</organism>
<protein>
    <recommendedName>
        <fullName evidence="10">ABC transporter domain-containing protein</fullName>
    </recommendedName>
</protein>
<keyword evidence="12" id="KW-1185">Reference proteome</keyword>
<dbReference type="CDD" id="cd03214">
    <property type="entry name" value="ABC_Iron-Siderophores_B12_Hemin"/>
    <property type="match status" value="1"/>
</dbReference>
<comment type="subcellular location">
    <subcellularLocation>
        <location evidence="1">Cell membrane</location>
        <topology evidence="1">Peripheral membrane protein</topology>
    </subcellularLocation>
</comment>
<keyword evidence="4" id="KW-0410">Iron transport</keyword>
<dbReference type="RefSeq" id="WP_020892484.1">
    <property type="nucleotide sequence ID" value="NZ_BJYV01000004.1"/>
</dbReference>
<keyword evidence="6" id="KW-0067">ATP-binding</keyword>
<gene>
    <name evidence="11" type="ORF">CQA01_14000</name>
</gene>
<dbReference type="EMBL" id="BJYV01000004">
    <property type="protein sequence ID" value="GEO20866.1"/>
    <property type="molecule type" value="Genomic_DNA"/>
</dbReference>
<dbReference type="GO" id="GO:0006826">
    <property type="term" value="P:iron ion transport"/>
    <property type="evidence" value="ECO:0007669"/>
    <property type="project" value="UniProtKB-KW"/>
</dbReference>
<dbReference type="AlphaFoldDB" id="A0A512C9I1"/>
<dbReference type="InterPro" id="IPR003593">
    <property type="entry name" value="AAA+_ATPase"/>
</dbReference>
<evidence type="ECO:0000256" key="8">
    <source>
        <dbReference type="ARBA" id="ARBA00023065"/>
    </source>
</evidence>
<dbReference type="InterPro" id="IPR051535">
    <property type="entry name" value="Siderophore_ABC-ATPase"/>
</dbReference>
<accession>A0A512C9I1</accession>
<keyword evidence="7" id="KW-0408">Iron</keyword>
<name>A0A512C9I1_9BACT</name>
<dbReference type="SMART" id="SM00382">
    <property type="entry name" value="AAA"/>
    <property type="match status" value="1"/>
</dbReference>
<evidence type="ECO:0000259" key="10">
    <source>
        <dbReference type="PROSITE" id="PS50893"/>
    </source>
</evidence>
<comment type="caution">
    <text evidence="11">The sequence shown here is derived from an EMBL/GenBank/DDBJ whole genome shotgun (WGS) entry which is preliminary data.</text>
</comment>
<evidence type="ECO:0000256" key="6">
    <source>
        <dbReference type="ARBA" id="ARBA00022840"/>
    </source>
</evidence>
<keyword evidence="8" id="KW-0406">Ion transport</keyword>
<dbReference type="GO" id="GO:0016887">
    <property type="term" value="F:ATP hydrolysis activity"/>
    <property type="evidence" value="ECO:0007669"/>
    <property type="project" value="InterPro"/>
</dbReference>
<dbReference type="GO" id="GO:0005524">
    <property type="term" value="F:ATP binding"/>
    <property type="evidence" value="ECO:0007669"/>
    <property type="project" value="UniProtKB-KW"/>
</dbReference>
<dbReference type="PROSITE" id="PS50893">
    <property type="entry name" value="ABC_TRANSPORTER_2"/>
    <property type="match status" value="1"/>
</dbReference>
<keyword evidence="2" id="KW-0813">Transport</keyword>
<sequence length="338" mass="37612">MEIHQNNPRHAKPCIHAKDLVLGYTVGKQISPIASGISFELFHGELTCLMGPNGVGKSTLLKAIMSQNLPINGEIWFGDTSASQMSDLVRAQNIAVVLTEKIRSGLMTVRELVALGRTPHTGLWGHLSVADNAYVNQVLELTHLSAIAEKKLSQLSDGQRQTAMIARALAQDSNIMVLDEPTAHLDLTNRFEIMYLLKKLAKEAGKAILVVTHDLEVAMETADQLWIMANKEPLVSGSPEDLMLEGHLQKLLPGEKWEIDSRNGKIRLKTPSNLPEISGPEHLIYWVRNALRKNIEIPMPDKIEVSENPFEISVYSGQNHFTFSRTSEMIRFLKNKTA</sequence>
<evidence type="ECO:0000256" key="1">
    <source>
        <dbReference type="ARBA" id="ARBA00004202"/>
    </source>
</evidence>
<evidence type="ECO:0000313" key="12">
    <source>
        <dbReference type="Proteomes" id="UP000321301"/>
    </source>
</evidence>
<dbReference type="GO" id="GO:0005886">
    <property type="term" value="C:plasma membrane"/>
    <property type="evidence" value="ECO:0007669"/>
    <property type="project" value="UniProtKB-SubCell"/>
</dbReference>
<dbReference type="PANTHER" id="PTHR42771:SF2">
    <property type="entry name" value="IRON(3+)-HYDROXAMATE IMPORT ATP-BINDING PROTEIN FHUC"/>
    <property type="match status" value="1"/>
</dbReference>